<dbReference type="EMBL" id="JAFREP010000005">
    <property type="protein sequence ID" value="MBO1318225.1"/>
    <property type="molecule type" value="Genomic_DNA"/>
</dbReference>
<protein>
    <submittedName>
        <fullName evidence="1">Uncharacterized protein</fullName>
    </submittedName>
</protein>
<organism evidence="1 2">
    <name type="scientific">Acanthopleuribacter pedis</name>
    <dbReference type="NCBI Taxonomy" id="442870"/>
    <lineage>
        <taxon>Bacteria</taxon>
        <taxon>Pseudomonadati</taxon>
        <taxon>Acidobacteriota</taxon>
        <taxon>Holophagae</taxon>
        <taxon>Acanthopleuribacterales</taxon>
        <taxon>Acanthopleuribacteraceae</taxon>
        <taxon>Acanthopleuribacter</taxon>
    </lineage>
</organism>
<sequence>MNPIFDRDEMNLVHAPRDWSVEKMLNHDGIFYLKDIVVPLDLDAAKLKRKVREMRAADRNPWIEMGVRKIWNHWVVRMTVFAPYYRKHLVSKVRRLEPEWDGNALLTQKGLFHLADVCKLIPFSAHQLRYQAKRRAHSRREIGVFKDAEVKGYLVDMEIFAKWILVVWRETEGMR</sequence>
<proteinExistence type="predicted"/>
<evidence type="ECO:0000313" key="1">
    <source>
        <dbReference type="EMBL" id="MBO1318225.1"/>
    </source>
</evidence>
<name>A0A8J7Q2U8_9BACT</name>
<gene>
    <name evidence="1" type="ORF">J3U88_07150</name>
</gene>
<dbReference type="Proteomes" id="UP000664417">
    <property type="component" value="Unassembled WGS sequence"/>
</dbReference>
<evidence type="ECO:0000313" key="2">
    <source>
        <dbReference type="Proteomes" id="UP000664417"/>
    </source>
</evidence>
<dbReference type="RefSeq" id="WP_207857873.1">
    <property type="nucleotide sequence ID" value="NZ_JAFREP010000005.1"/>
</dbReference>
<dbReference type="AlphaFoldDB" id="A0A8J7Q2U8"/>
<comment type="caution">
    <text evidence="1">The sequence shown here is derived from an EMBL/GenBank/DDBJ whole genome shotgun (WGS) entry which is preliminary data.</text>
</comment>
<keyword evidence="2" id="KW-1185">Reference proteome</keyword>
<reference evidence="1" key="1">
    <citation type="submission" date="2021-03" db="EMBL/GenBank/DDBJ databases">
        <authorList>
            <person name="Wang G."/>
        </authorList>
    </citation>
    <scope>NUCLEOTIDE SEQUENCE</scope>
    <source>
        <strain evidence="1">KCTC 12899</strain>
    </source>
</reference>
<accession>A0A8J7Q2U8</accession>